<evidence type="ECO:0000313" key="5">
    <source>
        <dbReference type="Proteomes" id="UP000265768"/>
    </source>
</evidence>
<dbReference type="FunFam" id="3.90.850.10:FF:000002">
    <property type="entry name" value="2-hydroxyhepta-2,4-diene-1,7-dioate isomerase"/>
    <property type="match status" value="1"/>
</dbReference>
<evidence type="ECO:0000259" key="2">
    <source>
        <dbReference type="Pfam" id="PF01557"/>
    </source>
</evidence>
<accession>A0A3A4A7S0</accession>
<dbReference type="Pfam" id="PF10370">
    <property type="entry name" value="Rv2993c-like_N"/>
    <property type="match status" value="1"/>
</dbReference>
<dbReference type="GO" id="GO:0046872">
    <property type="term" value="F:metal ion binding"/>
    <property type="evidence" value="ECO:0007669"/>
    <property type="project" value="UniProtKB-KW"/>
</dbReference>
<dbReference type="GO" id="GO:0019752">
    <property type="term" value="P:carboxylic acid metabolic process"/>
    <property type="evidence" value="ECO:0007669"/>
    <property type="project" value="UniProtKB-ARBA"/>
</dbReference>
<protein>
    <submittedName>
        <fullName evidence="4">FAA hydrolase family protein</fullName>
    </submittedName>
</protein>
<dbReference type="PANTHER" id="PTHR11820">
    <property type="entry name" value="ACYLPYRUVASE"/>
    <property type="match status" value="1"/>
</dbReference>
<dbReference type="GO" id="GO:0016853">
    <property type="term" value="F:isomerase activity"/>
    <property type="evidence" value="ECO:0007669"/>
    <property type="project" value="UniProtKB-ARBA"/>
</dbReference>
<dbReference type="Gene3D" id="3.90.850.10">
    <property type="entry name" value="Fumarylacetoacetase-like, C-terminal domain"/>
    <property type="match status" value="1"/>
</dbReference>
<keyword evidence="5" id="KW-1185">Reference proteome</keyword>
<keyword evidence="4" id="KW-0378">Hydrolase</keyword>
<keyword evidence="1" id="KW-0479">Metal-binding</keyword>
<dbReference type="InterPro" id="IPR011234">
    <property type="entry name" value="Fumarylacetoacetase-like_C"/>
</dbReference>
<dbReference type="InterPro" id="IPR036663">
    <property type="entry name" value="Fumarylacetoacetase_C_sf"/>
</dbReference>
<reference evidence="4 5" key="1">
    <citation type="submission" date="2018-09" db="EMBL/GenBank/DDBJ databases">
        <title>YIM 75507 draft genome.</title>
        <authorList>
            <person name="Tang S."/>
            <person name="Feng Y."/>
        </authorList>
    </citation>
    <scope>NUCLEOTIDE SEQUENCE [LARGE SCALE GENOMIC DNA]</scope>
    <source>
        <strain evidence="4 5">YIM 75507</strain>
    </source>
</reference>
<evidence type="ECO:0000313" key="4">
    <source>
        <dbReference type="EMBL" id="RJL25066.1"/>
    </source>
</evidence>
<dbReference type="AlphaFoldDB" id="A0A3A4A7S0"/>
<dbReference type="Pfam" id="PF01557">
    <property type="entry name" value="FAA_hydrolase"/>
    <property type="match status" value="1"/>
</dbReference>
<dbReference type="SUPFAM" id="SSF56529">
    <property type="entry name" value="FAH"/>
    <property type="match status" value="1"/>
</dbReference>
<evidence type="ECO:0000259" key="3">
    <source>
        <dbReference type="Pfam" id="PF10370"/>
    </source>
</evidence>
<name>A0A3A4A7S0_9ACTN</name>
<evidence type="ECO:0000256" key="1">
    <source>
        <dbReference type="ARBA" id="ARBA00022723"/>
    </source>
</evidence>
<dbReference type="Proteomes" id="UP000265768">
    <property type="component" value="Unassembled WGS sequence"/>
</dbReference>
<comment type="caution">
    <text evidence="4">The sequence shown here is derived from an EMBL/GenBank/DDBJ whole genome shotgun (WGS) entry which is preliminary data.</text>
</comment>
<dbReference type="Gene3D" id="2.30.30.370">
    <property type="entry name" value="FAH"/>
    <property type="match status" value="1"/>
</dbReference>
<feature type="domain" description="Rv2993c-like N-terminal" evidence="3">
    <location>
        <begin position="1"/>
        <end position="54"/>
    </location>
</feature>
<dbReference type="InterPro" id="IPR018833">
    <property type="entry name" value="Rv2993c-like_N"/>
</dbReference>
<dbReference type="PANTHER" id="PTHR11820:SF7">
    <property type="entry name" value="ACYLPYRUVASE FAHD1, MITOCHONDRIAL"/>
    <property type="match status" value="1"/>
</dbReference>
<sequence>MRICRYSSGDGVSFGVVEGGPGEEFVARMAGHPFEPIQLTGERHALADVRLVAPLLPSKIIAIGKNYADHVTEMGGDQPPPEPVIFSKPSTAVIGPGEAIAYPVGLTERVDHEGELAIVIGRLCREVPVERAKDVILGYTCANDVTARDLQKRDGQWTRAKGFDTFCPIGPWISTGIDASDLAISTSVNGEVRQDGRTSQLVHDIPTLISYVSSVMTLLPGDVILTGTPAGVGPLQIGDEVSVTIENIGTLTNRVVSRD</sequence>
<organism evidence="4 5">
    <name type="scientific">Bailinhaonella thermotolerans</name>
    <dbReference type="NCBI Taxonomy" id="1070861"/>
    <lineage>
        <taxon>Bacteria</taxon>
        <taxon>Bacillati</taxon>
        <taxon>Actinomycetota</taxon>
        <taxon>Actinomycetes</taxon>
        <taxon>Streptosporangiales</taxon>
        <taxon>Streptosporangiaceae</taxon>
        <taxon>Bailinhaonella</taxon>
    </lineage>
</organism>
<gene>
    <name evidence="4" type="ORF">D5H75_27325</name>
</gene>
<dbReference type="EMBL" id="QZEY01000013">
    <property type="protein sequence ID" value="RJL25066.1"/>
    <property type="molecule type" value="Genomic_DNA"/>
</dbReference>
<proteinExistence type="predicted"/>
<feature type="domain" description="Fumarylacetoacetase-like C-terminal" evidence="2">
    <location>
        <begin position="59"/>
        <end position="256"/>
    </location>
</feature>
<dbReference type="OrthoDB" id="9805307at2"/>
<dbReference type="RefSeq" id="WP_119929427.1">
    <property type="nucleotide sequence ID" value="NZ_QZEY01000013.1"/>
</dbReference>
<dbReference type="GO" id="GO:0018773">
    <property type="term" value="F:acetylpyruvate hydrolase activity"/>
    <property type="evidence" value="ECO:0007669"/>
    <property type="project" value="TreeGrafter"/>
</dbReference>